<accession>A0ACD3AGR0</accession>
<dbReference type="Proteomes" id="UP000308600">
    <property type="component" value="Unassembled WGS sequence"/>
</dbReference>
<keyword evidence="2" id="KW-1185">Reference proteome</keyword>
<dbReference type="EMBL" id="ML208458">
    <property type="protein sequence ID" value="TFK64858.1"/>
    <property type="molecule type" value="Genomic_DNA"/>
</dbReference>
<gene>
    <name evidence="1" type="ORF">BDN72DRAFT_846223</name>
</gene>
<name>A0ACD3AGR0_9AGAR</name>
<organism evidence="1 2">
    <name type="scientific">Pluteus cervinus</name>
    <dbReference type="NCBI Taxonomy" id="181527"/>
    <lineage>
        <taxon>Eukaryota</taxon>
        <taxon>Fungi</taxon>
        <taxon>Dikarya</taxon>
        <taxon>Basidiomycota</taxon>
        <taxon>Agaricomycotina</taxon>
        <taxon>Agaricomycetes</taxon>
        <taxon>Agaricomycetidae</taxon>
        <taxon>Agaricales</taxon>
        <taxon>Pluteineae</taxon>
        <taxon>Pluteaceae</taxon>
        <taxon>Pluteus</taxon>
    </lineage>
</organism>
<evidence type="ECO:0000313" key="1">
    <source>
        <dbReference type="EMBL" id="TFK64858.1"/>
    </source>
</evidence>
<sequence>MSHSDKSPFVSTCLILSCTLEQFREIHGNEAPEWTTDTLSKHALTNIIPRHRLGLRAVQTHYHLDELLSAMLEYAPHTLGRRYVAVSLFIADIEGGDIVFKIADAWMHDLFLPILEMYKPSENPYDELMNGDQSPTITGVVNRTLIRQQLSKREQDRCAISRAFDRYRVIELINEGRLQDIPQGVPQFRMKITPIIPPLLIECHGFAADSGLWDMFLSWTQIDTDKVVRSVNTPRNAIYLSGVEDDSVRRFDLYLDETADPDSPNKYSVQMARAGLALSNGLKTTDVEFRSAAESGV</sequence>
<reference evidence="1 2" key="1">
    <citation type="journal article" date="2019" name="Nat. Ecol. Evol.">
        <title>Megaphylogeny resolves global patterns of mushroom evolution.</title>
        <authorList>
            <person name="Varga T."/>
            <person name="Krizsan K."/>
            <person name="Foldi C."/>
            <person name="Dima B."/>
            <person name="Sanchez-Garcia M."/>
            <person name="Sanchez-Ramirez S."/>
            <person name="Szollosi G.J."/>
            <person name="Szarkandi J.G."/>
            <person name="Papp V."/>
            <person name="Albert L."/>
            <person name="Andreopoulos W."/>
            <person name="Angelini C."/>
            <person name="Antonin V."/>
            <person name="Barry K.W."/>
            <person name="Bougher N.L."/>
            <person name="Buchanan P."/>
            <person name="Buyck B."/>
            <person name="Bense V."/>
            <person name="Catcheside P."/>
            <person name="Chovatia M."/>
            <person name="Cooper J."/>
            <person name="Damon W."/>
            <person name="Desjardin D."/>
            <person name="Finy P."/>
            <person name="Geml J."/>
            <person name="Haridas S."/>
            <person name="Hughes K."/>
            <person name="Justo A."/>
            <person name="Karasinski D."/>
            <person name="Kautmanova I."/>
            <person name="Kiss B."/>
            <person name="Kocsube S."/>
            <person name="Kotiranta H."/>
            <person name="LaButti K.M."/>
            <person name="Lechner B.E."/>
            <person name="Liimatainen K."/>
            <person name="Lipzen A."/>
            <person name="Lukacs Z."/>
            <person name="Mihaltcheva S."/>
            <person name="Morgado L.N."/>
            <person name="Niskanen T."/>
            <person name="Noordeloos M.E."/>
            <person name="Ohm R.A."/>
            <person name="Ortiz-Santana B."/>
            <person name="Ovrebo C."/>
            <person name="Racz N."/>
            <person name="Riley R."/>
            <person name="Savchenko A."/>
            <person name="Shiryaev A."/>
            <person name="Soop K."/>
            <person name="Spirin V."/>
            <person name="Szebenyi C."/>
            <person name="Tomsovsky M."/>
            <person name="Tulloss R.E."/>
            <person name="Uehling J."/>
            <person name="Grigoriev I.V."/>
            <person name="Vagvolgyi C."/>
            <person name="Papp T."/>
            <person name="Martin F.M."/>
            <person name="Miettinen O."/>
            <person name="Hibbett D.S."/>
            <person name="Nagy L.G."/>
        </authorList>
    </citation>
    <scope>NUCLEOTIDE SEQUENCE [LARGE SCALE GENOMIC DNA]</scope>
    <source>
        <strain evidence="1 2">NL-1719</strain>
    </source>
</reference>
<evidence type="ECO:0000313" key="2">
    <source>
        <dbReference type="Proteomes" id="UP000308600"/>
    </source>
</evidence>
<protein>
    <submittedName>
        <fullName evidence="1">Uncharacterized protein</fullName>
    </submittedName>
</protein>
<proteinExistence type="predicted"/>